<dbReference type="AlphaFoldDB" id="A0A9N9E3D1"/>
<feature type="region of interest" description="Disordered" evidence="1">
    <location>
        <begin position="47"/>
        <end position="72"/>
    </location>
</feature>
<organism evidence="3 4">
    <name type="scientific">Paraglomus occultum</name>
    <dbReference type="NCBI Taxonomy" id="144539"/>
    <lineage>
        <taxon>Eukaryota</taxon>
        <taxon>Fungi</taxon>
        <taxon>Fungi incertae sedis</taxon>
        <taxon>Mucoromycota</taxon>
        <taxon>Glomeromycotina</taxon>
        <taxon>Glomeromycetes</taxon>
        <taxon>Paraglomerales</taxon>
        <taxon>Paraglomeraceae</taxon>
        <taxon>Paraglomus</taxon>
    </lineage>
</organism>
<feature type="compositionally biased region" description="Polar residues" evidence="1">
    <location>
        <begin position="49"/>
        <end position="58"/>
    </location>
</feature>
<feature type="compositionally biased region" description="Acidic residues" evidence="1">
    <location>
        <begin position="61"/>
        <end position="72"/>
    </location>
</feature>
<feature type="domain" description="Retrotransposon gag" evidence="2">
    <location>
        <begin position="214"/>
        <end position="306"/>
    </location>
</feature>
<proteinExistence type="predicted"/>
<gene>
    <name evidence="3" type="ORF">POCULU_LOCUS10563</name>
</gene>
<reference evidence="3" key="1">
    <citation type="submission" date="2021-06" db="EMBL/GenBank/DDBJ databases">
        <authorList>
            <person name="Kallberg Y."/>
            <person name="Tangrot J."/>
            <person name="Rosling A."/>
        </authorList>
    </citation>
    <scope>NUCLEOTIDE SEQUENCE</scope>
    <source>
        <strain evidence="3">IA702</strain>
    </source>
</reference>
<dbReference type="Pfam" id="PF03732">
    <property type="entry name" value="Retrotrans_gag"/>
    <property type="match status" value="1"/>
</dbReference>
<name>A0A9N9E3D1_9GLOM</name>
<dbReference type="InterPro" id="IPR005162">
    <property type="entry name" value="Retrotrans_gag_dom"/>
</dbReference>
<evidence type="ECO:0000259" key="2">
    <source>
        <dbReference type="Pfam" id="PF03732"/>
    </source>
</evidence>
<evidence type="ECO:0000313" key="3">
    <source>
        <dbReference type="EMBL" id="CAG8663203.1"/>
    </source>
</evidence>
<feature type="region of interest" description="Disordered" evidence="1">
    <location>
        <begin position="126"/>
        <end position="175"/>
    </location>
</feature>
<evidence type="ECO:0000256" key="1">
    <source>
        <dbReference type="SAM" id="MobiDB-lite"/>
    </source>
</evidence>
<dbReference type="OrthoDB" id="10068942at2759"/>
<accession>A0A9N9E3D1</accession>
<protein>
    <submittedName>
        <fullName evidence="3">1797_t:CDS:1</fullName>
    </submittedName>
</protein>
<sequence>YPTNLQLENWNGHVKTYLKQLRRKQEKAERRASVTLSAKAKGYIGAIFQGTSRQTTSPEPEGTENEDELEEGEISEQANFYATKPYTALPGSSDIPTAYGTELHKKIQGARRLYATAAALVRDNDNRKGKNKADDEESDHLVIADDQSDLEQTKKVTPKKQQKQPADEMAHAPYPVFNGSNPRKWIMDLELAFTANGLAADANARKIGIAALNLGPAKMWYGMLAAKPDAWTNDQNPFGFKELFLTKYATEANRAQAAQQAHTRMQLKTESIEDYYSALQERWMECGNQDQIPEWMRMSQFINGLLPAYRIPVLQQAPETLADAVQKANNCYYAMQTTVQYTHSAEPYMETM</sequence>
<comment type="caution">
    <text evidence="3">The sequence shown here is derived from an EMBL/GenBank/DDBJ whole genome shotgun (WGS) entry which is preliminary data.</text>
</comment>
<dbReference type="Proteomes" id="UP000789572">
    <property type="component" value="Unassembled WGS sequence"/>
</dbReference>
<evidence type="ECO:0000313" key="4">
    <source>
        <dbReference type="Proteomes" id="UP000789572"/>
    </source>
</evidence>
<feature type="non-terminal residue" evidence="3">
    <location>
        <position position="352"/>
    </location>
</feature>
<feature type="non-terminal residue" evidence="3">
    <location>
        <position position="1"/>
    </location>
</feature>
<keyword evidence="4" id="KW-1185">Reference proteome</keyword>
<feature type="compositionally biased region" description="Basic and acidic residues" evidence="1">
    <location>
        <begin position="126"/>
        <end position="143"/>
    </location>
</feature>
<dbReference type="EMBL" id="CAJVPJ010005657">
    <property type="protein sequence ID" value="CAG8663203.1"/>
    <property type="molecule type" value="Genomic_DNA"/>
</dbReference>